<dbReference type="GO" id="GO:0005886">
    <property type="term" value="C:plasma membrane"/>
    <property type="evidence" value="ECO:0007669"/>
    <property type="project" value="UniProtKB-SubCell"/>
</dbReference>
<feature type="transmembrane region" description="Helical" evidence="10">
    <location>
        <begin position="110"/>
        <end position="127"/>
    </location>
</feature>
<comment type="subcellular location">
    <subcellularLocation>
        <location evidence="10">Cell membrane</location>
    </subcellularLocation>
    <subcellularLocation>
        <location evidence="1">Endomembrane system</location>
        <topology evidence="1">Multi-pass membrane protein</topology>
    </subcellularLocation>
</comment>
<organism evidence="13 14">
    <name type="scientific">Croceibacterium soli</name>
    <dbReference type="NCBI Taxonomy" id="1739690"/>
    <lineage>
        <taxon>Bacteria</taxon>
        <taxon>Pseudomonadati</taxon>
        <taxon>Pseudomonadota</taxon>
        <taxon>Alphaproteobacteria</taxon>
        <taxon>Sphingomonadales</taxon>
        <taxon>Erythrobacteraceae</taxon>
        <taxon>Croceibacterium</taxon>
    </lineage>
</organism>
<feature type="transmembrane region" description="Helical" evidence="10">
    <location>
        <begin position="354"/>
        <end position="376"/>
    </location>
</feature>
<dbReference type="Pfam" id="PF02366">
    <property type="entry name" value="PMT"/>
    <property type="match status" value="1"/>
</dbReference>
<evidence type="ECO:0000256" key="6">
    <source>
        <dbReference type="ARBA" id="ARBA00022692"/>
    </source>
</evidence>
<feature type="transmembrane region" description="Helical" evidence="10">
    <location>
        <begin position="331"/>
        <end position="348"/>
    </location>
</feature>
<dbReference type="EC" id="2.4.1.-" evidence="10"/>
<feature type="transmembrane region" description="Helical" evidence="10">
    <location>
        <begin position="12"/>
        <end position="32"/>
    </location>
</feature>
<dbReference type="InterPro" id="IPR032421">
    <property type="entry name" value="PMT_4TMC"/>
</dbReference>
<feature type="transmembrane region" description="Helical" evidence="10">
    <location>
        <begin position="133"/>
        <end position="151"/>
    </location>
</feature>
<dbReference type="EMBL" id="WTYK01000002">
    <property type="protein sequence ID" value="MXP41085.1"/>
    <property type="molecule type" value="Genomic_DNA"/>
</dbReference>
<keyword evidence="5 10" id="KW-0808">Transferase</keyword>
<keyword evidence="8 10" id="KW-0472">Membrane</keyword>
<dbReference type="InterPro" id="IPR027005">
    <property type="entry name" value="PMT-like"/>
</dbReference>
<dbReference type="PANTHER" id="PTHR10050">
    <property type="entry name" value="DOLICHYL-PHOSPHATE-MANNOSE--PROTEIN MANNOSYLTRANSFERASE"/>
    <property type="match status" value="1"/>
</dbReference>
<evidence type="ECO:0000256" key="1">
    <source>
        <dbReference type="ARBA" id="ARBA00004127"/>
    </source>
</evidence>
<feature type="transmembrane region" description="Helical" evidence="10">
    <location>
        <begin position="217"/>
        <end position="242"/>
    </location>
</feature>
<keyword evidence="10" id="KW-1003">Cell membrane</keyword>
<feature type="transmembrane region" description="Helical" evidence="10">
    <location>
        <begin position="81"/>
        <end position="103"/>
    </location>
</feature>
<sequence length="424" mass="46383">MSQAPVHPRDPLAWHVLIALAFLGLVFVRLGIPSKPFFDEVHYLPAARALIALSHPVNVEHPLLGKELIALGIMLFGDNPFGWRIMPGLFGTLGLFAAMRALWFACNARFASIAGGILLATAFPLLVQSRIAMLDVFMASFLLVALWQIAGAVRENETGRRRLAIAGVALGLSMASKWNAAPLAMVPGLAFAAVRLHAAGWRAFVSSRAAPIAGITIWEAVLWLGVVPLATYALTFAPALFYATDPLAPDGLIELHRRMIELQGQVVQPHTYQSVWYEWVSNWRGIWYLYEPVDGAQRGILLIGNPLTMILGLGALAWAAWAGIRGGRKDALAVAVLYAVALGTWIVAQKPVQFYYHYLLPSCFLIGALALALDAMWRRGTRWLPLAVLAGSAAFFAYFLPVLTAAPLSGQMSFLEFTWLDSWR</sequence>
<reference evidence="13 14" key="1">
    <citation type="submission" date="2019-12" db="EMBL/GenBank/DDBJ databases">
        <title>Genomic-based taxomic classification of the family Erythrobacteraceae.</title>
        <authorList>
            <person name="Xu L."/>
        </authorList>
    </citation>
    <scope>NUCLEOTIDE SEQUENCE [LARGE SCALE GENOMIC DNA]</scope>
    <source>
        <strain evidence="13 14">MCCC 1K02066</strain>
    </source>
</reference>
<evidence type="ECO:0000256" key="8">
    <source>
        <dbReference type="ARBA" id="ARBA00023136"/>
    </source>
</evidence>
<feature type="domain" description="Protein O-mannosyl-transferase C-terminal four TM" evidence="12">
    <location>
        <begin position="252"/>
        <end position="423"/>
    </location>
</feature>
<evidence type="ECO:0000256" key="3">
    <source>
        <dbReference type="ARBA" id="ARBA00007222"/>
    </source>
</evidence>
<comment type="function">
    <text evidence="10">Protein O-mannosyltransferase that catalyzes the transfer of a single mannose residue from a polyprenol phospho-mannosyl lipidic donor to the hydroxyl group of selected serine and threonine residues in acceptor proteins.</text>
</comment>
<keyword evidence="4 10" id="KW-0328">Glycosyltransferase</keyword>
<dbReference type="AlphaFoldDB" id="A0A6I4UVN1"/>
<proteinExistence type="inferred from homology"/>
<dbReference type="Pfam" id="PF16192">
    <property type="entry name" value="PMT_4TMC"/>
    <property type="match status" value="1"/>
</dbReference>
<dbReference type="OrthoDB" id="9776737at2"/>
<dbReference type="GO" id="GO:0012505">
    <property type="term" value="C:endomembrane system"/>
    <property type="evidence" value="ECO:0007669"/>
    <property type="project" value="UniProtKB-SubCell"/>
</dbReference>
<comment type="pathway">
    <text evidence="2 10">Protein modification; protein glycosylation.</text>
</comment>
<evidence type="ECO:0000259" key="11">
    <source>
        <dbReference type="Pfam" id="PF02366"/>
    </source>
</evidence>
<keyword evidence="6 10" id="KW-0812">Transmembrane</keyword>
<evidence type="ECO:0000313" key="14">
    <source>
        <dbReference type="Proteomes" id="UP000469159"/>
    </source>
</evidence>
<evidence type="ECO:0000256" key="9">
    <source>
        <dbReference type="ARBA" id="ARBA00093617"/>
    </source>
</evidence>
<gene>
    <name evidence="13" type="ORF">GRI75_05420</name>
</gene>
<dbReference type="GO" id="GO:0004169">
    <property type="term" value="F:dolichyl-phosphate-mannose-protein mannosyltransferase activity"/>
    <property type="evidence" value="ECO:0007669"/>
    <property type="project" value="UniProtKB-UniRule"/>
</dbReference>
<keyword evidence="7 10" id="KW-1133">Transmembrane helix</keyword>
<accession>A0A6I4UVN1</accession>
<keyword evidence="14" id="KW-1185">Reference proteome</keyword>
<feature type="transmembrane region" description="Helical" evidence="10">
    <location>
        <begin position="300"/>
        <end position="324"/>
    </location>
</feature>
<dbReference type="RefSeq" id="WP_160745919.1">
    <property type="nucleotide sequence ID" value="NZ_WTYK01000002.1"/>
</dbReference>
<protein>
    <recommendedName>
        <fullName evidence="9 10">Polyprenol-phosphate-mannose--protein mannosyltransferase</fullName>
        <ecNumber evidence="10">2.4.1.-</ecNumber>
    </recommendedName>
</protein>
<evidence type="ECO:0000256" key="5">
    <source>
        <dbReference type="ARBA" id="ARBA00022679"/>
    </source>
</evidence>
<feature type="domain" description="ArnT-like N-terminal" evidence="11">
    <location>
        <begin position="22"/>
        <end position="238"/>
    </location>
</feature>
<evidence type="ECO:0000313" key="13">
    <source>
        <dbReference type="EMBL" id="MXP41085.1"/>
    </source>
</evidence>
<comment type="similarity">
    <text evidence="3 10">Belongs to the glycosyltransferase 39 family.</text>
</comment>
<comment type="caution">
    <text evidence="13">The sequence shown here is derived from an EMBL/GenBank/DDBJ whole genome shotgun (WGS) entry which is preliminary data.</text>
</comment>
<evidence type="ECO:0000256" key="7">
    <source>
        <dbReference type="ARBA" id="ARBA00022989"/>
    </source>
</evidence>
<evidence type="ECO:0000256" key="2">
    <source>
        <dbReference type="ARBA" id="ARBA00004922"/>
    </source>
</evidence>
<feature type="transmembrane region" description="Helical" evidence="10">
    <location>
        <begin position="383"/>
        <end position="406"/>
    </location>
</feature>
<dbReference type="UniPathway" id="UPA00378"/>
<evidence type="ECO:0000256" key="10">
    <source>
        <dbReference type="RuleBase" id="RU367007"/>
    </source>
</evidence>
<dbReference type="Proteomes" id="UP000469159">
    <property type="component" value="Unassembled WGS sequence"/>
</dbReference>
<evidence type="ECO:0000256" key="4">
    <source>
        <dbReference type="ARBA" id="ARBA00022676"/>
    </source>
</evidence>
<name>A0A6I4UVN1_9SPHN</name>
<dbReference type="InterPro" id="IPR003342">
    <property type="entry name" value="ArnT-like_N"/>
</dbReference>
<evidence type="ECO:0000259" key="12">
    <source>
        <dbReference type="Pfam" id="PF16192"/>
    </source>
</evidence>